<dbReference type="EMBL" id="HBUE01320334">
    <property type="protein sequence ID" value="CAG6587696.1"/>
    <property type="molecule type" value="Transcribed_RNA"/>
</dbReference>
<reference evidence="2" key="1">
    <citation type="submission" date="2021-05" db="EMBL/GenBank/DDBJ databases">
        <authorList>
            <person name="Alioto T."/>
            <person name="Alioto T."/>
            <person name="Gomez Garrido J."/>
        </authorList>
    </citation>
    <scope>NUCLEOTIDE SEQUENCE</scope>
</reference>
<protein>
    <submittedName>
        <fullName evidence="2">(northern house mosquito) hypothetical protein</fullName>
    </submittedName>
</protein>
<name>A0A8D8HIM5_CULPI</name>
<dbReference type="EMBL" id="HBUE01142500">
    <property type="protein sequence ID" value="CAG6501481.1"/>
    <property type="molecule type" value="Transcribed_RNA"/>
</dbReference>
<dbReference type="AlphaFoldDB" id="A0A8D8HIM5"/>
<proteinExistence type="predicted"/>
<feature type="region of interest" description="Disordered" evidence="1">
    <location>
        <begin position="114"/>
        <end position="136"/>
    </location>
</feature>
<sequence>MKLSTKRRKKEKSKLAVVVGRRKRRSKHLFRRRFESKKAHSNQPTVWTTTEKYADFGMRWKRLYVLCSRLGHQARGPTLALLRSLPQRCHFNSVCHQVLRKFIDLLTRPKVTAEGAHRRLSPPPGRQLVHSRHPGPVREREPRIIHHSQEHPHARHRLGMGRTTRTTGTTPTPACHRYHRFPSTIDRCRWFRSLVAYPPLLV</sequence>
<accession>A0A8D8HIM5</accession>
<evidence type="ECO:0000313" key="2">
    <source>
        <dbReference type="EMBL" id="CAG6535708.1"/>
    </source>
</evidence>
<evidence type="ECO:0000256" key="1">
    <source>
        <dbReference type="SAM" id="MobiDB-lite"/>
    </source>
</evidence>
<dbReference type="EMBL" id="HBUE01213827">
    <property type="protein sequence ID" value="CAG6535708.1"/>
    <property type="molecule type" value="Transcribed_RNA"/>
</dbReference>
<organism evidence="2">
    <name type="scientific">Culex pipiens</name>
    <name type="common">House mosquito</name>
    <dbReference type="NCBI Taxonomy" id="7175"/>
    <lineage>
        <taxon>Eukaryota</taxon>
        <taxon>Metazoa</taxon>
        <taxon>Ecdysozoa</taxon>
        <taxon>Arthropoda</taxon>
        <taxon>Hexapoda</taxon>
        <taxon>Insecta</taxon>
        <taxon>Pterygota</taxon>
        <taxon>Neoptera</taxon>
        <taxon>Endopterygota</taxon>
        <taxon>Diptera</taxon>
        <taxon>Nematocera</taxon>
        <taxon>Culicoidea</taxon>
        <taxon>Culicidae</taxon>
        <taxon>Culicinae</taxon>
        <taxon>Culicini</taxon>
        <taxon>Culex</taxon>
        <taxon>Culex</taxon>
    </lineage>
</organism>